<dbReference type="Gene3D" id="2.60.120.200">
    <property type="match status" value="1"/>
</dbReference>
<dbReference type="CDD" id="cd08023">
    <property type="entry name" value="GH16_laminarinase_like"/>
    <property type="match status" value="1"/>
</dbReference>
<dbReference type="PANTHER" id="PTHR10963:SF55">
    <property type="entry name" value="GLYCOSIDE HYDROLASE FAMILY 16 PROTEIN"/>
    <property type="match status" value="1"/>
</dbReference>
<dbReference type="NCBIfam" id="TIGR01451">
    <property type="entry name" value="B_ant_repeat"/>
    <property type="match status" value="2"/>
</dbReference>
<evidence type="ECO:0000259" key="2">
    <source>
        <dbReference type="PROSITE" id="PS51762"/>
    </source>
</evidence>
<keyword evidence="4" id="KW-1185">Reference proteome</keyword>
<dbReference type="Pfam" id="PF24346">
    <property type="entry name" value="DUF7507"/>
    <property type="match status" value="5"/>
</dbReference>
<evidence type="ECO:0000313" key="4">
    <source>
        <dbReference type="Proteomes" id="UP000478417"/>
    </source>
</evidence>
<sequence>MKAPPPSLFFRLLAGLGLFLIAQSPLMVSAGWTLVWQDEFTQANGSPPDPSKWGYDIGGWGWGNGEEQYYTDSTDNARIENNQLVIEMRDDTGTNGNPDDYFGNDYTSARLLTKGKFDQLYGKFEARIKVPEGGDGLWPAFWMLGADFPNTAWPFCGEIDIMEYVSRQPNEIFGTIHGPGYSGGSAYGQIVNIGEAVVNDYHIFAVEWEPDEIRWYFDGVLYHTANPADVAPNDWVFNESNPPQATDGFFMILNMAIGGNFGGAIDANNINFPTQMLVDYVRVYEQTVTNPQLVLTKTGTFNDESGDGFADPGETIDYTFTIENTGDVELTNVTVTDPLVTVSGGTAPSPNLLLNPGFEVTQAGSGLNLWDMVPSGGNVVVTDAYAYPNTGLKSLLIDSTGAGDWASPNASQSFTATAGEEFNFKGYMYSHTGVSGASFGLLKIEFRNSLGDLLDPGVSGVSIGSAAASPFFGAESNVFLNNASPAATWILTEVQAVAPPGTATVGFYLLNVNEPGATQLMYFDDIKATDVTAGTGPTLPVGATDSSTYTATYTITQADIDAGQFVNTATANSAEGASDDDTETTILPTVPPLQELTLTKTGTFNDESGDGFADPGETISYAFSIENTGSVPLTNIVVTDPLVTVLGTPTGPTNLLTNGSFNTAIGAEWTQNLSGGSAGNSSAYVRTGANSLVIDSTGAGDWASPNLSQTFPASPGQEFNLQGYMLAPAGSIPGTSFGLLKIEFTNALGEALDPASVSIGGSADAPFFGAESTPFLNSVSAIGDWIPTETQAVAPAGTVSVRFVALNVNQPGNPGPMYFDDIVATDVAAGGGQVDLLVGATDSTTYTGTYTITQADIDAGGVTNTATASSDEGVSDDDVEVTLLPQNFQFTISTTPVFNDESGDGFAEVGETVSYPFTVENTGNVTLNDFEIVMISLTGGPTTLDVGEVDTTTFEGTYSLTESDIQAGAVAGLTAIGYGSNVGTMEQPLPSVPLTEDPNGDFDGDGILNILERAFVLNMFSPDPIALPAVGTYDEDGQKYMTISYTRQNITVIGDSNGTFTSSDFIYTVEVSDDLTTWNSDIPELELVNEFDSGVSESAIVRSTDPMVPGTTKFMRLKVEPRP</sequence>
<gene>
    <name evidence="3" type="ORF">G0Q06_01960</name>
</gene>
<dbReference type="EMBL" id="JAAGNX010000001">
    <property type="protein sequence ID" value="NDV61210.1"/>
    <property type="molecule type" value="Genomic_DNA"/>
</dbReference>
<dbReference type="InterPro" id="IPR047589">
    <property type="entry name" value="DUF11_rpt"/>
</dbReference>
<evidence type="ECO:0000256" key="1">
    <source>
        <dbReference type="ARBA" id="ARBA00006865"/>
    </source>
</evidence>
<dbReference type="SUPFAM" id="SSF49899">
    <property type="entry name" value="Concanavalin A-like lectins/glucanases"/>
    <property type="match status" value="1"/>
</dbReference>
<evidence type="ECO:0000313" key="3">
    <source>
        <dbReference type="EMBL" id="NDV61210.1"/>
    </source>
</evidence>
<dbReference type="RefSeq" id="WP_163961939.1">
    <property type="nucleotide sequence ID" value="NZ_JAAGNX010000001.1"/>
</dbReference>
<comment type="caution">
    <text evidence="3">The sequence shown here is derived from an EMBL/GenBank/DDBJ whole genome shotgun (WGS) entry which is preliminary data.</text>
</comment>
<dbReference type="PROSITE" id="PS51762">
    <property type="entry name" value="GH16_2"/>
    <property type="match status" value="1"/>
</dbReference>
<dbReference type="AlphaFoldDB" id="A0A6B2M0D4"/>
<dbReference type="InterPro" id="IPR000757">
    <property type="entry name" value="Beta-glucanase-like"/>
</dbReference>
<proteinExistence type="inferred from homology"/>
<accession>A0A6B2M0D4</accession>
<reference evidence="3 4" key="1">
    <citation type="submission" date="2020-02" db="EMBL/GenBank/DDBJ databases">
        <title>Albibacoteraceae fam. nov., the first described family within the subdivision 4 Verrucomicrobia.</title>
        <authorList>
            <person name="Xi F."/>
        </authorList>
    </citation>
    <scope>NUCLEOTIDE SEQUENCE [LARGE SCALE GENOMIC DNA]</scope>
    <source>
        <strain evidence="3 4">CK1056</strain>
    </source>
</reference>
<name>A0A6B2M0D4_9BACT</name>
<dbReference type="GO" id="GO:0005975">
    <property type="term" value="P:carbohydrate metabolic process"/>
    <property type="evidence" value="ECO:0007669"/>
    <property type="project" value="InterPro"/>
</dbReference>
<dbReference type="Pfam" id="PF00722">
    <property type="entry name" value="Glyco_hydro_16"/>
    <property type="match status" value="1"/>
</dbReference>
<protein>
    <submittedName>
        <fullName evidence="3">Family 16 glycosylhydrolase</fullName>
    </submittedName>
</protein>
<dbReference type="InterPro" id="IPR055354">
    <property type="entry name" value="DUF7507"/>
</dbReference>
<dbReference type="PANTHER" id="PTHR10963">
    <property type="entry name" value="GLYCOSYL HYDROLASE-RELATED"/>
    <property type="match status" value="1"/>
</dbReference>
<dbReference type="InterPro" id="IPR050546">
    <property type="entry name" value="Glycosyl_Hydrlase_16"/>
</dbReference>
<keyword evidence="3" id="KW-0378">Hydrolase</keyword>
<dbReference type="InterPro" id="IPR013320">
    <property type="entry name" value="ConA-like_dom_sf"/>
</dbReference>
<comment type="similarity">
    <text evidence="1">Belongs to the glycosyl hydrolase 16 family.</text>
</comment>
<dbReference type="GO" id="GO:0004553">
    <property type="term" value="F:hydrolase activity, hydrolyzing O-glycosyl compounds"/>
    <property type="evidence" value="ECO:0007669"/>
    <property type="project" value="InterPro"/>
</dbReference>
<organism evidence="3 4">
    <name type="scientific">Oceanipulchritudo coccoides</name>
    <dbReference type="NCBI Taxonomy" id="2706888"/>
    <lineage>
        <taxon>Bacteria</taxon>
        <taxon>Pseudomonadati</taxon>
        <taxon>Verrucomicrobiota</taxon>
        <taxon>Opitutia</taxon>
        <taxon>Puniceicoccales</taxon>
        <taxon>Oceanipulchritudinaceae</taxon>
        <taxon>Oceanipulchritudo</taxon>
    </lineage>
</organism>
<feature type="domain" description="GH16" evidence="2">
    <location>
        <begin position="40"/>
        <end position="289"/>
    </location>
</feature>
<dbReference type="Proteomes" id="UP000478417">
    <property type="component" value="Unassembled WGS sequence"/>
</dbReference>